<evidence type="ECO:0000313" key="1">
    <source>
        <dbReference type="EMBL" id="REG24917.1"/>
    </source>
</evidence>
<evidence type="ECO:0000313" key="2">
    <source>
        <dbReference type="Proteomes" id="UP000257076"/>
    </source>
</evidence>
<comment type="caution">
    <text evidence="1">The sequence shown here is derived from an EMBL/GenBank/DDBJ whole genome shotgun (WGS) entry which is preliminary data.</text>
</comment>
<organism evidence="1 2">
    <name type="scientific">Jeotgalicoccus halotolerans</name>
    <dbReference type="NCBI Taxonomy" id="157227"/>
    <lineage>
        <taxon>Bacteria</taxon>
        <taxon>Bacillati</taxon>
        <taxon>Bacillota</taxon>
        <taxon>Bacilli</taxon>
        <taxon>Bacillales</taxon>
        <taxon>Staphylococcaceae</taxon>
        <taxon>Jeotgalicoccus</taxon>
    </lineage>
</organism>
<accession>A0A3E0AZ01</accession>
<dbReference type="Proteomes" id="UP000257076">
    <property type="component" value="Unassembled WGS sequence"/>
</dbReference>
<proteinExistence type="predicted"/>
<dbReference type="AlphaFoldDB" id="A0A3E0AZ01"/>
<name>A0A3E0AZ01_9STAP</name>
<dbReference type="EMBL" id="QUMW01000010">
    <property type="protein sequence ID" value="REG24917.1"/>
    <property type="molecule type" value="Genomic_DNA"/>
</dbReference>
<keyword evidence="2" id="KW-1185">Reference proteome</keyword>
<gene>
    <name evidence="1" type="ORF">DFR63_1229</name>
</gene>
<dbReference type="OrthoDB" id="2418162at2"/>
<dbReference type="RefSeq" id="WP_115885044.1">
    <property type="nucleotide sequence ID" value="NZ_CBCSHX010000002.1"/>
</dbReference>
<protein>
    <submittedName>
        <fullName evidence="1">Uncharacterized protein</fullName>
    </submittedName>
</protein>
<reference evidence="1 2" key="1">
    <citation type="submission" date="2018-08" db="EMBL/GenBank/DDBJ databases">
        <title>Genomic Encyclopedia of Type Strains, Phase IV (KMG-IV): sequencing the most valuable type-strain genomes for metagenomic binning, comparative biology and taxonomic classification.</title>
        <authorList>
            <person name="Goeker M."/>
        </authorList>
    </citation>
    <scope>NUCLEOTIDE SEQUENCE [LARGE SCALE GENOMIC DNA]</scope>
    <source>
        <strain evidence="1 2">DSM 17274</strain>
    </source>
</reference>
<sequence length="96" mass="11224">MEIKNIKPEAIPDFEQQLQLEKIKYLTLCTEEGIIAYLAGTISPNDNEIDVHYNFTEDFNEPVAKQMYDSFMKHNISEDITFNPQSEKEEVFIESM</sequence>